<evidence type="ECO:0000256" key="4">
    <source>
        <dbReference type="ARBA" id="ARBA00038303"/>
    </source>
</evidence>
<comment type="similarity">
    <text evidence="4 5">Belongs to the RNA methyltransferase RlmH family.</text>
</comment>
<evidence type="ECO:0000256" key="5">
    <source>
        <dbReference type="HAMAP-Rule" id="MF_00658"/>
    </source>
</evidence>
<dbReference type="SUPFAM" id="SSF75217">
    <property type="entry name" value="alpha/beta knot"/>
    <property type="match status" value="1"/>
</dbReference>
<evidence type="ECO:0000256" key="2">
    <source>
        <dbReference type="ARBA" id="ARBA00022679"/>
    </source>
</evidence>
<sequence>MKIHIYIIHKESVRQPQLQHYINGCKGFNTEVIINNIFNKEIQKAHKQDYQIARKSYSKAFEKYLDRNSVLLDIKGNAHDTIKFSNLVKQHSQRGSLKFFIAGAYGFDECLLRAYPQISLSPLTFSHEIAKLVLLEQIYRALSIINNHPYHKN</sequence>
<comment type="caution">
    <text evidence="6">The sequence shown here is derived from an EMBL/GenBank/DDBJ whole genome shotgun (WGS) entry which is preliminary data.</text>
</comment>
<accession>A0A3D8IIU1</accession>
<dbReference type="CDD" id="cd18081">
    <property type="entry name" value="RlmH-like"/>
    <property type="match status" value="1"/>
</dbReference>
<dbReference type="Gene3D" id="3.40.1280.10">
    <property type="match status" value="1"/>
</dbReference>
<dbReference type="PANTHER" id="PTHR33603">
    <property type="entry name" value="METHYLTRANSFERASE"/>
    <property type="match status" value="1"/>
</dbReference>
<keyword evidence="3 5" id="KW-0949">S-adenosyl-L-methionine</keyword>
<dbReference type="GO" id="GO:0070038">
    <property type="term" value="F:rRNA (pseudouridine-N3-)-methyltransferase activity"/>
    <property type="evidence" value="ECO:0007669"/>
    <property type="project" value="UniProtKB-UniRule"/>
</dbReference>
<organism evidence="6 7">
    <name type="scientific">Helicobacter didelphidarum</name>
    <dbReference type="NCBI Taxonomy" id="2040648"/>
    <lineage>
        <taxon>Bacteria</taxon>
        <taxon>Pseudomonadati</taxon>
        <taxon>Campylobacterota</taxon>
        <taxon>Epsilonproteobacteria</taxon>
        <taxon>Campylobacterales</taxon>
        <taxon>Helicobacteraceae</taxon>
        <taxon>Helicobacter</taxon>
    </lineage>
</organism>
<dbReference type="AlphaFoldDB" id="A0A3D8IIU1"/>
<keyword evidence="1 5" id="KW-0489">Methyltransferase</keyword>
<dbReference type="HAMAP" id="MF_00658">
    <property type="entry name" value="23SrRNA_methyltr_H"/>
    <property type="match status" value="1"/>
</dbReference>
<evidence type="ECO:0000313" key="6">
    <source>
        <dbReference type="EMBL" id="RDU64950.1"/>
    </source>
</evidence>
<protein>
    <recommendedName>
        <fullName evidence="5">Ribosomal RNA large subunit methyltransferase H</fullName>
        <ecNumber evidence="5">2.1.1.177</ecNumber>
    </recommendedName>
    <alternativeName>
        <fullName evidence="5">23S rRNA (pseudouridine1915-N3)-methyltransferase</fullName>
    </alternativeName>
    <alternativeName>
        <fullName evidence="5">23S rRNA m3Psi1915 methyltransferase</fullName>
    </alternativeName>
    <alternativeName>
        <fullName evidence="5">rRNA (pseudouridine-N3-)-methyltransferase RlmH</fullName>
    </alternativeName>
</protein>
<reference evidence="6 7" key="1">
    <citation type="submission" date="2018-04" db="EMBL/GenBank/DDBJ databases">
        <title>Novel Campyloabacter and Helicobacter Species and Strains.</title>
        <authorList>
            <person name="Mannion A.J."/>
            <person name="Shen Z."/>
            <person name="Fox J.G."/>
        </authorList>
    </citation>
    <scope>NUCLEOTIDE SEQUENCE [LARGE SCALE GENOMIC DNA]</scope>
    <source>
        <strain evidence="6 7">MIT 17-337</strain>
    </source>
</reference>
<comment type="function">
    <text evidence="5">Specifically methylates the pseudouridine at position 1915 (m3Psi1915) in 23S rRNA.</text>
</comment>
<dbReference type="InterPro" id="IPR003742">
    <property type="entry name" value="RlmH-like"/>
</dbReference>
<dbReference type="InterPro" id="IPR029028">
    <property type="entry name" value="Alpha/beta_knot_MTases"/>
</dbReference>
<evidence type="ECO:0000256" key="1">
    <source>
        <dbReference type="ARBA" id="ARBA00022603"/>
    </source>
</evidence>
<dbReference type="InterPro" id="IPR029026">
    <property type="entry name" value="tRNA_m1G_MTases_N"/>
</dbReference>
<proteinExistence type="inferred from homology"/>
<evidence type="ECO:0000313" key="7">
    <source>
        <dbReference type="Proteomes" id="UP000256379"/>
    </source>
</evidence>
<feature type="binding site" evidence="5">
    <location>
        <begin position="120"/>
        <end position="125"/>
    </location>
    <ligand>
        <name>S-adenosyl-L-methionine</name>
        <dbReference type="ChEBI" id="CHEBI:59789"/>
    </ligand>
</feature>
<comment type="subcellular location">
    <subcellularLocation>
        <location evidence="5">Cytoplasm</location>
    </subcellularLocation>
</comment>
<keyword evidence="5" id="KW-0963">Cytoplasm</keyword>
<dbReference type="Proteomes" id="UP000256379">
    <property type="component" value="Unassembled WGS sequence"/>
</dbReference>
<evidence type="ECO:0000256" key="3">
    <source>
        <dbReference type="ARBA" id="ARBA00022691"/>
    </source>
</evidence>
<gene>
    <name evidence="5" type="primary">rlmH</name>
    <name evidence="6" type="ORF">CQA53_07285</name>
</gene>
<comment type="catalytic activity">
    <reaction evidence="5">
        <text>pseudouridine(1915) in 23S rRNA + S-adenosyl-L-methionine = N(3)-methylpseudouridine(1915) in 23S rRNA + S-adenosyl-L-homocysteine + H(+)</text>
        <dbReference type="Rhea" id="RHEA:42752"/>
        <dbReference type="Rhea" id="RHEA-COMP:10221"/>
        <dbReference type="Rhea" id="RHEA-COMP:10222"/>
        <dbReference type="ChEBI" id="CHEBI:15378"/>
        <dbReference type="ChEBI" id="CHEBI:57856"/>
        <dbReference type="ChEBI" id="CHEBI:59789"/>
        <dbReference type="ChEBI" id="CHEBI:65314"/>
        <dbReference type="ChEBI" id="CHEBI:74486"/>
        <dbReference type="EC" id="2.1.1.177"/>
    </reaction>
</comment>
<feature type="binding site" evidence="5">
    <location>
        <position position="102"/>
    </location>
    <ligand>
        <name>S-adenosyl-L-methionine</name>
        <dbReference type="ChEBI" id="CHEBI:59789"/>
    </ligand>
</feature>
<comment type="subunit">
    <text evidence="5">Homodimer.</text>
</comment>
<keyword evidence="7" id="KW-1185">Reference proteome</keyword>
<keyword evidence="5" id="KW-0698">rRNA processing</keyword>
<name>A0A3D8IIU1_9HELI</name>
<dbReference type="EMBL" id="NXLQ01000016">
    <property type="protein sequence ID" value="RDU64950.1"/>
    <property type="molecule type" value="Genomic_DNA"/>
</dbReference>
<keyword evidence="2 5" id="KW-0808">Transferase</keyword>
<dbReference type="PANTHER" id="PTHR33603:SF1">
    <property type="entry name" value="RIBOSOMAL RNA LARGE SUBUNIT METHYLTRANSFERASE H"/>
    <property type="match status" value="1"/>
</dbReference>
<dbReference type="EC" id="2.1.1.177" evidence="5"/>
<dbReference type="PIRSF" id="PIRSF004505">
    <property type="entry name" value="MT_bac"/>
    <property type="match status" value="1"/>
</dbReference>
<dbReference type="GO" id="GO:0005737">
    <property type="term" value="C:cytoplasm"/>
    <property type="evidence" value="ECO:0007669"/>
    <property type="project" value="UniProtKB-SubCell"/>
</dbReference>
<feature type="binding site" evidence="5">
    <location>
        <position position="72"/>
    </location>
    <ligand>
        <name>S-adenosyl-L-methionine</name>
        <dbReference type="ChEBI" id="CHEBI:59789"/>
    </ligand>
</feature>
<dbReference type="OrthoDB" id="9806643at2"/>
<dbReference type="Pfam" id="PF02590">
    <property type="entry name" value="SPOUT_MTase"/>
    <property type="match status" value="1"/>
</dbReference>